<evidence type="ECO:0000256" key="9">
    <source>
        <dbReference type="ARBA" id="ARBA00023224"/>
    </source>
</evidence>
<dbReference type="Proteomes" id="UP000479987">
    <property type="component" value="Unassembled WGS sequence"/>
</dbReference>
<dbReference type="GO" id="GO:0005549">
    <property type="term" value="F:odorant binding"/>
    <property type="evidence" value="ECO:0007669"/>
    <property type="project" value="InterPro"/>
</dbReference>
<dbReference type="InterPro" id="IPR004117">
    <property type="entry name" value="7tm6_olfct_rcpt"/>
</dbReference>
<dbReference type="GO" id="GO:0005886">
    <property type="term" value="C:plasma membrane"/>
    <property type="evidence" value="ECO:0007669"/>
    <property type="project" value="UniProtKB-SubCell"/>
</dbReference>
<gene>
    <name evidence="11" type="primary">Or-150</name>
    <name evidence="11" type="synonym">Nful_v1.0-Or-150-fd</name>
    <name evidence="11" type="ORF">NFUL_NFUL000072</name>
</gene>
<evidence type="ECO:0000256" key="5">
    <source>
        <dbReference type="ARBA" id="ARBA00022725"/>
    </source>
</evidence>
<reference evidence="11 12" key="1">
    <citation type="submission" date="2019-08" db="EMBL/GenBank/DDBJ databases">
        <title>High quality draft denovo assembly of Nylanderia fulva.</title>
        <authorList>
            <person name="Vargo E.L."/>
            <person name="Tarone A.M."/>
            <person name="Konganti K.R."/>
        </authorList>
    </citation>
    <scope>NUCLEOTIDE SEQUENCE [LARGE SCALE GENOMIC DNA]</scope>
    <source>
        <strain evidence="11">TAMU-Nful-2015</strain>
        <tissue evidence="11">Whole body</tissue>
    </source>
</reference>
<accession>A0A6G1LRB6</accession>
<dbReference type="EMBL" id="SGBU01001867">
    <property type="protein sequence ID" value="KAF3054583.1"/>
    <property type="molecule type" value="Genomic_DNA"/>
</dbReference>
<evidence type="ECO:0000256" key="2">
    <source>
        <dbReference type="ARBA" id="ARBA00022475"/>
    </source>
</evidence>
<feature type="transmembrane region" description="Helical" evidence="10">
    <location>
        <begin position="69"/>
        <end position="86"/>
    </location>
</feature>
<dbReference type="GO" id="GO:0007165">
    <property type="term" value="P:signal transduction"/>
    <property type="evidence" value="ECO:0007669"/>
    <property type="project" value="UniProtKB-KW"/>
</dbReference>
<keyword evidence="12" id="KW-1185">Reference proteome</keyword>
<keyword evidence="8 10" id="KW-0675">Receptor</keyword>
<keyword evidence="2" id="KW-1003">Cell membrane</keyword>
<sequence>MDITWNHYYNVVYKISSVTGAWPYMKPGARIFRLTILTITMLTIFIPQIAYQSTCKKDIYCTFEASTSYLLTFAASLKVYTFQFNISTSKIPRSTKIMKSYAENSRRFSMIVLLNGDIYVYVYVSCTVRTRFHVALNQSRPVIPPYPGYYFVDVREYFLPIFCHSLVAWDILMIGIMAHDCMYVTYVEHVCSLFAVTGHRFERLFYNDRNQLTEVVDRNDMYYKRISFIVHTHRKSLKFAELLEDTFTIPFAIQILIVTMGMSITLLQISQENGPILEKIRYALYVIGQLIHLFLFSLEGQKLIDHSLQTREKIYNSSWYKASVRSQKLIMMVMIKCLRPSFLSAGKIYIFSLESFTTILQTSMSYFTVLASFQ</sequence>
<keyword evidence="4 10" id="KW-0812">Transmembrane</keyword>
<comment type="caution">
    <text evidence="10">Lacks conserved residue(s) required for the propagation of feature annotation.</text>
</comment>
<evidence type="ECO:0000256" key="1">
    <source>
        <dbReference type="ARBA" id="ARBA00004651"/>
    </source>
</evidence>
<dbReference type="GO" id="GO:0004984">
    <property type="term" value="F:olfactory receptor activity"/>
    <property type="evidence" value="ECO:0007669"/>
    <property type="project" value="InterPro"/>
</dbReference>
<keyword evidence="5 10" id="KW-0552">Olfaction</keyword>
<evidence type="ECO:0000313" key="11">
    <source>
        <dbReference type="EMBL" id="KAF3054583.1"/>
    </source>
</evidence>
<organism evidence="11 12">
    <name type="scientific">Nylanderia fulva</name>
    <dbReference type="NCBI Taxonomy" id="613905"/>
    <lineage>
        <taxon>Eukaryota</taxon>
        <taxon>Metazoa</taxon>
        <taxon>Ecdysozoa</taxon>
        <taxon>Arthropoda</taxon>
        <taxon>Hexapoda</taxon>
        <taxon>Insecta</taxon>
        <taxon>Pterygota</taxon>
        <taxon>Neoptera</taxon>
        <taxon>Endopterygota</taxon>
        <taxon>Hymenoptera</taxon>
        <taxon>Apocrita</taxon>
        <taxon>Aculeata</taxon>
        <taxon>Formicoidea</taxon>
        <taxon>Formicidae</taxon>
        <taxon>Formicinae</taxon>
        <taxon>Nylanderia</taxon>
    </lineage>
</organism>
<evidence type="ECO:0000256" key="4">
    <source>
        <dbReference type="ARBA" id="ARBA00022692"/>
    </source>
</evidence>
<dbReference type="Pfam" id="PF02949">
    <property type="entry name" value="7tm_6"/>
    <property type="match status" value="1"/>
</dbReference>
<keyword evidence="3 10" id="KW-0716">Sensory transduction</keyword>
<evidence type="ECO:0000256" key="8">
    <source>
        <dbReference type="ARBA" id="ARBA00023170"/>
    </source>
</evidence>
<keyword evidence="7 10" id="KW-0472">Membrane</keyword>
<comment type="similarity">
    <text evidence="10">Belongs to the insect chemoreceptor superfamily. Heteromeric odorant receptor channel (TC 1.A.69) family.</text>
</comment>
<dbReference type="PANTHER" id="PTHR21137">
    <property type="entry name" value="ODORANT RECEPTOR"/>
    <property type="match status" value="1"/>
</dbReference>
<dbReference type="PANTHER" id="PTHR21137:SF35">
    <property type="entry name" value="ODORANT RECEPTOR 19A-RELATED"/>
    <property type="match status" value="1"/>
</dbReference>
<feature type="transmembrane region" description="Helical" evidence="10">
    <location>
        <begin position="107"/>
        <end position="124"/>
    </location>
</feature>
<keyword evidence="9 10" id="KW-0807">Transducer</keyword>
<evidence type="ECO:0000256" key="10">
    <source>
        <dbReference type="RuleBase" id="RU351113"/>
    </source>
</evidence>
<evidence type="ECO:0000256" key="6">
    <source>
        <dbReference type="ARBA" id="ARBA00022989"/>
    </source>
</evidence>
<evidence type="ECO:0000313" key="12">
    <source>
        <dbReference type="Proteomes" id="UP000479987"/>
    </source>
</evidence>
<feature type="transmembrane region" description="Helical" evidence="10">
    <location>
        <begin position="247"/>
        <end position="270"/>
    </location>
</feature>
<comment type="caution">
    <text evidence="11">The sequence shown here is derived from an EMBL/GenBank/DDBJ whole genome shotgun (WGS) entry which is preliminary data.</text>
</comment>
<evidence type="ECO:0000256" key="3">
    <source>
        <dbReference type="ARBA" id="ARBA00022606"/>
    </source>
</evidence>
<keyword evidence="6 10" id="KW-1133">Transmembrane helix</keyword>
<comment type="subcellular location">
    <subcellularLocation>
        <location evidence="1 10">Cell membrane</location>
        <topology evidence="1 10">Multi-pass membrane protein</topology>
    </subcellularLocation>
</comment>
<name>A0A6G1LRB6_9HYME</name>
<evidence type="ECO:0000256" key="7">
    <source>
        <dbReference type="ARBA" id="ARBA00023136"/>
    </source>
</evidence>
<protein>
    <recommendedName>
        <fullName evidence="10">Odorant receptor</fullName>
    </recommendedName>
</protein>
<feature type="transmembrane region" description="Helical" evidence="10">
    <location>
        <begin position="31"/>
        <end position="49"/>
    </location>
</feature>
<dbReference type="AlphaFoldDB" id="A0A6G1LRB6"/>
<proteinExistence type="inferred from homology"/>
<feature type="transmembrane region" description="Helical" evidence="10">
    <location>
        <begin position="157"/>
        <end position="178"/>
    </location>
</feature>